<evidence type="ECO:0000313" key="3">
    <source>
        <dbReference type="Proteomes" id="UP000544222"/>
    </source>
</evidence>
<feature type="chain" id="PRO_5030573671" description="Por secretion system C-terminal sorting domain-containing protein" evidence="1">
    <location>
        <begin position="23"/>
        <end position="104"/>
    </location>
</feature>
<keyword evidence="3" id="KW-1185">Reference proteome</keyword>
<name>A0A7W5DPK8_9PORP</name>
<evidence type="ECO:0000256" key="1">
    <source>
        <dbReference type="SAM" id="SignalP"/>
    </source>
</evidence>
<comment type="caution">
    <text evidence="2">The sequence shown here is derived from an EMBL/GenBank/DDBJ whole genome shotgun (WGS) entry which is preliminary data.</text>
</comment>
<sequence length="104" mass="11803">MKQSLLYISFILTLFITTNLQAQNQRQNSMSISASQRMTVVVNEDHVMTVTNAPANSILEIFSLVGTKVAEKRVVYNHQEFALDLPVGYYIVRIGDQTQKIVIR</sequence>
<dbReference type="NCBIfam" id="TIGR04183">
    <property type="entry name" value="Por_Secre_tail"/>
    <property type="match status" value="1"/>
</dbReference>
<organism evidence="2 3">
    <name type="scientific">Microbacter margulisiae</name>
    <dbReference type="NCBI Taxonomy" id="1350067"/>
    <lineage>
        <taxon>Bacteria</taxon>
        <taxon>Pseudomonadati</taxon>
        <taxon>Bacteroidota</taxon>
        <taxon>Bacteroidia</taxon>
        <taxon>Bacteroidales</taxon>
        <taxon>Porphyromonadaceae</taxon>
        <taxon>Microbacter</taxon>
    </lineage>
</organism>
<accession>A0A7W5DPK8</accession>
<dbReference type="Proteomes" id="UP000544222">
    <property type="component" value="Unassembled WGS sequence"/>
</dbReference>
<dbReference type="AlphaFoldDB" id="A0A7W5DPK8"/>
<dbReference type="RefSeq" id="WP_183412543.1">
    <property type="nucleotide sequence ID" value="NZ_JACHYB010000001.1"/>
</dbReference>
<feature type="signal peptide" evidence="1">
    <location>
        <begin position="1"/>
        <end position="22"/>
    </location>
</feature>
<dbReference type="InterPro" id="IPR026444">
    <property type="entry name" value="Secre_tail"/>
</dbReference>
<keyword evidence="1" id="KW-0732">Signal</keyword>
<dbReference type="EMBL" id="JACHYB010000001">
    <property type="protein sequence ID" value="MBB3186686.1"/>
    <property type="molecule type" value="Genomic_DNA"/>
</dbReference>
<protein>
    <recommendedName>
        <fullName evidence="4">Por secretion system C-terminal sorting domain-containing protein</fullName>
    </recommendedName>
</protein>
<evidence type="ECO:0000313" key="2">
    <source>
        <dbReference type="EMBL" id="MBB3186686.1"/>
    </source>
</evidence>
<evidence type="ECO:0008006" key="4">
    <source>
        <dbReference type="Google" id="ProtNLM"/>
    </source>
</evidence>
<reference evidence="2 3" key="1">
    <citation type="submission" date="2020-08" db="EMBL/GenBank/DDBJ databases">
        <title>Genomic Encyclopedia of Type Strains, Phase IV (KMG-IV): sequencing the most valuable type-strain genomes for metagenomic binning, comparative biology and taxonomic classification.</title>
        <authorList>
            <person name="Goeker M."/>
        </authorList>
    </citation>
    <scope>NUCLEOTIDE SEQUENCE [LARGE SCALE GENOMIC DNA]</scope>
    <source>
        <strain evidence="2 3">DSM 27471</strain>
    </source>
</reference>
<gene>
    <name evidence="2" type="ORF">FHX64_000849</name>
</gene>
<proteinExistence type="predicted"/>